<protein>
    <submittedName>
        <fullName evidence="1">Uncharacterized protein</fullName>
    </submittedName>
</protein>
<accession>A0A6M0JZT5</accession>
<dbReference type="RefSeq" id="WP_209262380.1">
    <property type="nucleotide sequence ID" value="NZ_JAAIJQ010000031.1"/>
</dbReference>
<evidence type="ECO:0000313" key="2">
    <source>
        <dbReference type="Proteomes" id="UP000483379"/>
    </source>
</evidence>
<reference evidence="1 2" key="1">
    <citation type="submission" date="2020-02" db="EMBL/GenBank/DDBJ databases">
        <title>Genome sequences of Thiorhodococcus mannitoliphagus and Thiorhodococcus minor, purple sulfur photosynthetic bacteria in the gammaproteobacterial family, Chromatiaceae.</title>
        <authorList>
            <person name="Aviles F.A."/>
            <person name="Meyer T.E."/>
            <person name="Kyndt J.A."/>
        </authorList>
    </citation>
    <scope>NUCLEOTIDE SEQUENCE [LARGE SCALE GENOMIC DNA]</scope>
    <source>
        <strain evidence="1 2">DSM 11518</strain>
    </source>
</reference>
<name>A0A6M0JZT5_9GAMM</name>
<dbReference type="AlphaFoldDB" id="A0A6M0JZT5"/>
<keyword evidence="2" id="KW-1185">Reference proteome</keyword>
<proteinExistence type="predicted"/>
<organism evidence="1 2">
    <name type="scientific">Thiorhodococcus minor</name>
    <dbReference type="NCBI Taxonomy" id="57489"/>
    <lineage>
        <taxon>Bacteria</taxon>
        <taxon>Pseudomonadati</taxon>
        <taxon>Pseudomonadota</taxon>
        <taxon>Gammaproteobacteria</taxon>
        <taxon>Chromatiales</taxon>
        <taxon>Chromatiaceae</taxon>
        <taxon>Thiorhodococcus</taxon>
    </lineage>
</organism>
<gene>
    <name evidence="1" type="ORF">G3446_12235</name>
</gene>
<comment type="caution">
    <text evidence="1">The sequence shown here is derived from an EMBL/GenBank/DDBJ whole genome shotgun (WGS) entry which is preliminary data.</text>
</comment>
<sequence>LSRGCLPGRRTIGRWWRRWQAQFAVHAEVLRQQEPRWGVGQGLVAFWSGVLADIPLSAAMWWVHRGGVVIP</sequence>
<dbReference type="Proteomes" id="UP000483379">
    <property type="component" value="Unassembled WGS sequence"/>
</dbReference>
<feature type="non-terminal residue" evidence="1">
    <location>
        <position position="1"/>
    </location>
</feature>
<dbReference type="EMBL" id="JAAIJQ010000031">
    <property type="protein sequence ID" value="NEV62649.1"/>
    <property type="molecule type" value="Genomic_DNA"/>
</dbReference>
<evidence type="ECO:0000313" key="1">
    <source>
        <dbReference type="EMBL" id="NEV62649.1"/>
    </source>
</evidence>